<dbReference type="SUPFAM" id="SSF144232">
    <property type="entry name" value="HIT/MYND zinc finger-like"/>
    <property type="match status" value="1"/>
</dbReference>
<protein>
    <recommendedName>
        <fullName evidence="7">MYND-type domain-containing protein</fullName>
    </recommendedName>
</protein>
<keyword evidence="3" id="KW-0862">Zinc</keyword>
<keyword evidence="2 4" id="KW-0863">Zinc-finger</keyword>
<accession>A0AAD7J8E4</accession>
<feature type="region of interest" description="Disordered" evidence="5">
    <location>
        <begin position="17"/>
        <end position="37"/>
    </location>
</feature>
<keyword evidence="6" id="KW-0732">Signal</keyword>
<evidence type="ECO:0000256" key="4">
    <source>
        <dbReference type="PROSITE-ProRule" id="PRU00134"/>
    </source>
</evidence>
<comment type="caution">
    <text evidence="8">The sequence shown here is derived from an EMBL/GenBank/DDBJ whole genome shotgun (WGS) entry which is preliminary data.</text>
</comment>
<dbReference type="PROSITE" id="PS50865">
    <property type="entry name" value="ZF_MYND_2"/>
    <property type="match status" value="1"/>
</dbReference>
<dbReference type="Proteomes" id="UP001215280">
    <property type="component" value="Unassembled WGS sequence"/>
</dbReference>
<keyword evidence="9" id="KW-1185">Reference proteome</keyword>
<dbReference type="GO" id="GO:0008270">
    <property type="term" value="F:zinc ion binding"/>
    <property type="evidence" value="ECO:0007669"/>
    <property type="project" value="UniProtKB-KW"/>
</dbReference>
<name>A0AAD7J8E4_9AGAR</name>
<feature type="chain" id="PRO_5042053785" description="MYND-type domain-containing protein" evidence="6">
    <location>
        <begin position="17"/>
        <end position="351"/>
    </location>
</feature>
<feature type="signal peptide" evidence="6">
    <location>
        <begin position="1"/>
        <end position="16"/>
    </location>
</feature>
<evidence type="ECO:0000259" key="7">
    <source>
        <dbReference type="PROSITE" id="PS50865"/>
    </source>
</evidence>
<evidence type="ECO:0000256" key="1">
    <source>
        <dbReference type="ARBA" id="ARBA00022723"/>
    </source>
</evidence>
<dbReference type="EMBL" id="JARJLG010000052">
    <property type="protein sequence ID" value="KAJ7759442.1"/>
    <property type="molecule type" value="Genomic_DNA"/>
</dbReference>
<dbReference type="InterPro" id="IPR002893">
    <property type="entry name" value="Znf_MYND"/>
</dbReference>
<dbReference type="AlphaFoldDB" id="A0AAD7J8E4"/>
<reference evidence="8" key="1">
    <citation type="submission" date="2023-03" db="EMBL/GenBank/DDBJ databases">
        <title>Massive genome expansion in bonnet fungi (Mycena s.s.) driven by repeated elements and novel gene families across ecological guilds.</title>
        <authorList>
            <consortium name="Lawrence Berkeley National Laboratory"/>
            <person name="Harder C.B."/>
            <person name="Miyauchi S."/>
            <person name="Viragh M."/>
            <person name="Kuo A."/>
            <person name="Thoen E."/>
            <person name="Andreopoulos B."/>
            <person name="Lu D."/>
            <person name="Skrede I."/>
            <person name="Drula E."/>
            <person name="Henrissat B."/>
            <person name="Morin E."/>
            <person name="Kohler A."/>
            <person name="Barry K."/>
            <person name="LaButti K."/>
            <person name="Morin E."/>
            <person name="Salamov A."/>
            <person name="Lipzen A."/>
            <person name="Mereny Z."/>
            <person name="Hegedus B."/>
            <person name="Baldrian P."/>
            <person name="Stursova M."/>
            <person name="Weitz H."/>
            <person name="Taylor A."/>
            <person name="Grigoriev I.V."/>
            <person name="Nagy L.G."/>
            <person name="Martin F."/>
            <person name="Kauserud H."/>
        </authorList>
    </citation>
    <scope>NUCLEOTIDE SEQUENCE</scope>
    <source>
        <strain evidence="8">CBHHK188m</strain>
    </source>
</reference>
<evidence type="ECO:0000313" key="9">
    <source>
        <dbReference type="Proteomes" id="UP001215280"/>
    </source>
</evidence>
<evidence type="ECO:0000256" key="5">
    <source>
        <dbReference type="SAM" id="MobiDB-lite"/>
    </source>
</evidence>
<evidence type="ECO:0000256" key="3">
    <source>
        <dbReference type="ARBA" id="ARBA00022833"/>
    </source>
</evidence>
<evidence type="ECO:0000313" key="8">
    <source>
        <dbReference type="EMBL" id="KAJ7759442.1"/>
    </source>
</evidence>
<dbReference type="Gene3D" id="6.10.140.2220">
    <property type="match status" value="1"/>
</dbReference>
<sequence length="351" mass="40341">MHCLLLLNLAAVGVEAKPPSSESPFHPSPKNPAKMPDFFPPPTDALSNMLGMLRDAQPVSVESIAHSFGLLDGKWKDFVIDKCSFGERMIGGMNHGKFCEKTFGKSPALEPITNEFASLHLPVLIEAYTSAYETRKPLAENWMDSWERYYAYVLRDCVQTMYFSRWMRGHSPEANGLMNKLAGQIAQFPLEWPEVCEAQRQLERLQIFTWVALRTRQCSPKQAVHIPLETRQKVIPYLKNLRILVAAEITNPKWRKDLAKDHLTSAQKHIKVSLEQYFDGEQRFGGAFDLTMHAESQQRWDVCAAKSSNCTMSDKRRLRECAKCHTVRYCCPEYQRQHWKEHKPTCFAPAY</sequence>
<organism evidence="8 9">
    <name type="scientific">Mycena maculata</name>
    <dbReference type="NCBI Taxonomy" id="230809"/>
    <lineage>
        <taxon>Eukaryota</taxon>
        <taxon>Fungi</taxon>
        <taxon>Dikarya</taxon>
        <taxon>Basidiomycota</taxon>
        <taxon>Agaricomycotina</taxon>
        <taxon>Agaricomycetes</taxon>
        <taxon>Agaricomycetidae</taxon>
        <taxon>Agaricales</taxon>
        <taxon>Marasmiineae</taxon>
        <taxon>Mycenaceae</taxon>
        <taxon>Mycena</taxon>
    </lineage>
</organism>
<evidence type="ECO:0000256" key="6">
    <source>
        <dbReference type="SAM" id="SignalP"/>
    </source>
</evidence>
<dbReference type="Pfam" id="PF01753">
    <property type="entry name" value="zf-MYND"/>
    <property type="match status" value="1"/>
</dbReference>
<gene>
    <name evidence="8" type="ORF">DFH07DRAFT_817604</name>
</gene>
<keyword evidence="1" id="KW-0479">Metal-binding</keyword>
<proteinExistence type="predicted"/>
<feature type="domain" description="MYND-type" evidence="7">
    <location>
        <begin position="307"/>
        <end position="346"/>
    </location>
</feature>
<evidence type="ECO:0000256" key="2">
    <source>
        <dbReference type="ARBA" id="ARBA00022771"/>
    </source>
</evidence>
<feature type="non-terminal residue" evidence="8">
    <location>
        <position position="351"/>
    </location>
</feature>